<evidence type="ECO:0000256" key="2">
    <source>
        <dbReference type="ARBA" id="ARBA00022519"/>
    </source>
</evidence>
<keyword evidence="1" id="KW-1003">Cell membrane</keyword>
<keyword evidence="3" id="KW-0328">Glycosyltransferase</keyword>
<dbReference type="EMBL" id="BAAADS010000017">
    <property type="protein sequence ID" value="GAA0606418.1"/>
    <property type="molecule type" value="Genomic_DNA"/>
</dbReference>
<sequence length="353" mass="42019">MKNLHIQNMDKFIEPYINFINKYFNPDSHLFAVITSNKDKVFKSRHKNIHYIYKSFSSLLVLINFMYKAERIFLHGLFNSKIIFLLFLQPWLLKKCYWIVWGGDLYKYRESKVTFKQKGGEFVRRFVIKNMSELLPIVEGDFKLAQRWYNTKARYRYNAVYVNNLEVINLVDFNTSKENNDDEIKLLIGNSATESNNHEEIFDKLSKFKEKHIRLFVPLSYGDEAYADKVISKGEEIFGEKLVPLTKFMNKTDYIKFLNTMDAGIFNNDRQQAMGNIYLLLYLGKKIFVKEGTTMWEELNKKYYVSSVRQLDDIDLNWLNELDEKKQSHNIEKASSRYNVEKAKAAWKKIFED</sequence>
<evidence type="ECO:0000256" key="4">
    <source>
        <dbReference type="ARBA" id="ARBA00022679"/>
    </source>
</evidence>
<accession>A0ABP3RF95</accession>
<dbReference type="Proteomes" id="UP001500866">
    <property type="component" value="Unassembled WGS sequence"/>
</dbReference>
<evidence type="ECO:0000256" key="3">
    <source>
        <dbReference type="ARBA" id="ARBA00022676"/>
    </source>
</evidence>
<keyword evidence="4" id="KW-0808">Transferase</keyword>
<protein>
    <submittedName>
        <fullName evidence="6">TDP-N-acetylfucosamine:lipid II N-acetylfucosaminyltransferase</fullName>
    </submittedName>
</protein>
<evidence type="ECO:0000313" key="7">
    <source>
        <dbReference type="Proteomes" id="UP001500866"/>
    </source>
</evidence>
<evidence type="ECO:0000256" key="1">
    <source>
        <dbReference type="ARBA" id="ARBA00022475"/>
    </source>
</evidence>
<dbReference type="Pfam" id="PF07429">
    <property type="entry name" value="Glyco_transf_56"/>
    <property type="match status" value="1"/>
</dbReference>
<proteinExistence type="predicted"/>
<keyword evidence="7" id="KW-1185">Reference proteome</keyword>
<comment type="caution">
    <text evidence="6">The sequence shown here is derived from an EMBL/GenBank/DDBJ whole genome shotgun (WGS) entry which is preliminary data.</text>
</comment>
<gene>
    <name evidence="6" type="ORF">GCM10009001_24570</name>
</gene>
<organism evidence="6 7">
    <name type="scientific">Virgibacillus siamensis</name>
    <dbReference type="NCBI Taxonomy" id="480071"/>
    <lineage>
        <taxon>Bacteria</taxon>
        <taxon>Bacillati</taxon>
        <taxon>Bacillota</taxon>
        <taxon>Bacilli</taxon>
        <taxon>Bacillales</taxon>
        <taxon>Bacillaceae</taxon>
        <taxon>Virgibacillus</taxon>
    </lineage>
</organism>
<evidence type="ECO:0000313" key="6">
    <source>
        <dbReference type="EMBL" id="GAA0606418.1"/>
    </source>
</evidence>
<reference evidence="7" key="1">
    <citation type="journal article" date="2019" name="Int. J. Syst. Evol. Microbiol.">
        <title>The Global Catalogue of Microorganisms (GCM) 10K type strain sequencing project: providing services to taxonomists for standard genome sequencing and annotation.</title>
        <authorList>
            <consortium name="The Broad Institute Genomics Platform"/>
            <consortium name="The Broad Institute Genome Sequencing Center for Infectious Disease"/>
            <person name="Wu L."/>
            <person name="Ma J."/>
        </authorList>
    </citation>
    <scope>NUCLEOTIDE SEQUENCE [LARGE SCALE GENOMIC DNA]</scope>
    <source>
        <strain evidence="7">JCM 15395</strain>
    </source>
</reference>
<evidence type="ECO:0000256" key="5">
    <source>
        <dbReference type="ARBA" id="ARBA00023136"/>
    </source>
</evidence>
<dbReference type="RefSeq" id="WP_343813501.1">
    <property type="nucleotide sequence ID" value="NZ_BAAADS010000017.1"/>
</dbReference>
<dbReference type="InterPro" id="IPR009993">
    <property type="entry name" value="WecF"/>
</dbReference>
<keyword evidence="5" id="KW-0472">Membrane</keyword>
<name>A0ABP3RF95_9BACI</name>
<keyword evidence="2" id="KW-0997">Cell inner membrane</keyword>